<reference evidence="1 2" key="1">
    <citation type="submission" date="2024-05" db="EMBL/GenBank/DDBJ databases">
        <title>Sphingomonas sp. HF-S3 16S ribosomal RNA gene Genome sequencing and assembly.</title>
        <authorList>
            <person name="Lee H."/>
        </authorList>
    </citation>
    <scope>NUCLEOTIDE SEQUENCE [LARGE SCALE GENOMIC DNA]</scope>
    <source>
        <strain evidence="1 2">HF-S3</strain>
    </source>
</reference>
<keyword evidence="2" id="KW-1185">Reference proteome</keyword>
<dbReference type="RefSeq" id="WP_346246359.1">
    <property type="nucleotide sequence ID" value="NZ_JBDIZK010000004.1"/>
</dbReference>
<gene>
    <name evidence="1" type="ORF">TPR58_09330</name>
</gene>
<sequence>MAGTLLLVHLVVELPGHVAAASAGSQVSGSDGQEGLPLLRSAPNRAVNGLVRSYCSDDLDLLRANDLRDRRTALRDESWSDCAR</sequence>
<evidence type="ECO:0000313" key="1">
    <source>
        <dbReference type="EMBL" id="MEN3747370.1"/>
    </source>
</evidence>
<name>A0ABV0BBA8_9SPHN</name>
<evidence type="ECO:0000313" key="2">
    <source>
        <dbReference type="Proteomes" id="UP001427805"/>
    </source>
</evidence>
<proteinExistence type="predicted"/>
<organism evidence="1 2">
    <name type="scientific">Sphingomonas rustica</name>
    <dbReference type="NCBI Taxonomy" id="3103142"/>
    <lineage>
        <taxon>Bacteria</taxon>
        <taxon>Pseudomonadati</taxon>
        <taxon>Pseudomonadota</taxon>
        <taxon>Alphaproteobacteria</taxon>
        <taxon>Sphingomonadales</taxon>
        <taxon>Sphingomonadaceae</taxon>
        <taxon>Sphingomonas</taxon>
    </lineage>
</organism>
<protein>
    <recommendedName>
        <fullName evidence="3">Secreted protein</fullName>
    </recommendedName>
</protein>
<dbReference type="Proteomes" id="UP001427805">
    <property type="component" value="Unassembled WGS sequence"/>
</dbReference>
<accession>A0ABV0BBA8</accession>
<dbReference type="EMBL" id="JBDIZK010000004">
    <property type="protein sequence ID" value="MEN3747370.1"/>
    <property type="molecule type" value="Genomic_DNA"/>
</dbReference>
<evidence type="ECO:0008006" key="3">
    <source>
        <dbReference type="Google" id="ProtNLM"/>
    </source>
</evidence>
<comment type="caution">
    <text evidence="1">The sequence shown here is derived from an EMBL/GenBank/DDBJ whole genome shotgun (WGS) entry which is preliminary data.</text>
</comment>